<name>N2ACJ4_9FIRM</name>
<dbReference type="Proteomes" id="UP000012589">
    <property type="component" value="Unassembled WGS sequence"/>
</dbReference>
<sequence length="95" mass="10634">MDIIFMLVAVCPAVAVVGYRMKRAAFAWEKALYSFAKWFFGITLFNFTVLYVRGAGDFGFTYLSVQFVLKYMLCSMGAVIFLAGGRKLAGALFEK</sequence>
<keyword evidence="1" id="KW-0812">Transmembrane</keyword>
<feature type="transmembrane region" description="Helical" evidence="1">
    <location>
        <begin position="31"/>
        <end position="52"/>
    </location>
</feature>
<accession>N2ACJ4</accession>
<dbReference type="STRING" id="1235802.C823_02757"/>
<evidence type="ECO:0000256" key="1">
    <source>
        <dbReference type="SAM" id="Phobius"/>
    </source>
</evidence>
<keyword evidence="1" id="KW-0472">Membrane</keyword>
<reference evidence="2 3" key="1">
    <citation type="journal article" date="2014" name="Genome Announc.">
        <title>Draft genome sequences of the altered schaedler flora, a defined bacterial community from gnotobiotic mice.</title>
        <authorList>
            <person name="Wannemuehler M.J."/>
            <person name="Overstreet A.M."/>
            <person name="Ward D.V."/>
            <person name="Phillips G.J."/>
        </authorList>
    </citation>
    <scope>NUCLEOTIDE SEQUENCE [LARGE SCALE GENOMIC DNA]</scope>
    <source>
        <strain evidence="2 3">ASF492</strain>
    </source>
</reference>
<gene>
    <name evidence="2" type="ORF">C823_02757</name>
</gene>
<evidence type="ECO:0000313" key="2">
    <source>
        <dbReference type="EMBL" id="EMZ25741.1"/>
    </source>
</evidence>
<protein>
    <submittedName>
        <fullName evidence="2">Uncharacterized protein</fullName>
    </submittedName>
</protein>
<dbReference type="EMBL" id="AQFT01000087">
    <property type="protein sequence ID" value="EMZ25741.1"/>
    <property type="molecule type" value="Genomic_DNA"/>
</dbReference>
<proteinExistence type="predicted"/>
<dbReference type="AlphaFoldDB" id="N2ACJ4"/>
<dbReference type="PATRIC" id="fig|1235802.3.peg.2912"/>
<keyword evidence="1" id="KW-1133">Transmembrane helix</keyword>
<comment type="caution">
    <text evidence="2">The sequence shown here is derived from an EMBL/GenBank/DDBJ whole genome shotgun (WGS) entry which is preliminary data.</text>
</comment>
<keyword evidence="3" id="KW-1185">Reference proteome</keyword>
<feature type="transmembrane region" description="Helical" evidence="1">
    <location>
        <begin position="59"/>
        <end position="83"/>
    </location>
</feature>
<organism evidence="2 3">
    <name type="scientific">Eubacterium plexicaudatum ASF492</name>
    <dbReference type="NCBI Taxonomy" id="1235802"/>
    <lineage>
        <taxon>Bacteria</taxon>
        <taxon>Bacillati</taxon>
        <taxon>Bacillota</taxon>
        <taxon>Clostridia</taxon>
        <taxon>Eubacteriales</taxon>
        <taxon>Eubacteriaceae</taxon>
        <taxon>Eubacterium</taxon>
    </lineage>
</organism>
<evidence type="ECO:0000313" key="3">
    <source>
        <dbReference type="Proteomes" id="UP000012589"/>
    </source>
</evidence>
<dbReference type="HOGENOM" id="CLU_2381826_0_0_9"/>